<dbReference type="InterPro" id="IPR051534">
    <property type="entry name" value="CBASS_pafABC_assoc_protein"/>
</dbReference>
<dbReference type="Pfam" id="PF13280">
    <property type="entry name" value="WYL"/>
    <property type="match status" value="1"/>
</dbReference>
<evidence type="ECO:0000313" key="1">
    <source>
        <dbReference type="EMBL" id="AKL94178.1"/>
    </source>
</evidence>
<gene>
    <name evidence="1" type="ORF">CACET_c06680</name>
</gene>
<dbReference type="AlphaFoldDB" id="A0A0D8IEH9"/>
<dbReference type="Proteomes" id="UP000035704">
    <property type="component" value="Chromosome"/>
</dbReference>
<dbReference type="RefSeq" id="WP_044822989.1">
    <property type="nucleotide sequence ID" value="NZ_JYHU01000002.1"/>
</dbReference>
<name>A0A0D8IEH9_9CLOT</name>
<dbReference type="PROSITE" id="PS51000">
    <property type="entry name" value="HTH_DEOR_2"/>
    <property type="match status" value="1"/>
</dbReference>
<protein>
    <submittedName>
        <fullName evidence="1">Transcriptional regulator DeoR family</fullName>
    </submittedName>
</protein>
<dbReference type="PANTHER" id="PTHR34580">
    <property type="match status" value="1"/>
</dbReference>
<dbReference type="InterPro" id="IPR001034">
    <property type="entry name" value="DeoR_HTH"/>
</dbReference>
<dbReference type="InterPro" id="IPR057727">
    <property type="entry name" value="WCX_dom"/>
</dbReference>
<dbReference type="Pfam" id="PF08279">
    <property type="entry name" value="HTH_11"/>
    <property type="match status" value="1"/>
</dbReference>
<dbReference type="STRING" id="84022.CACET_c06680"/>
<dbReference type="InterPro" id="IPR028349">
    <property type="entry name" value="PafC-like"/>
</dbReference>
<dbReference type="InterPro" id="IPR013196">
    <property type="entry name" value="HTH_11"/>
</dbReference>
<dbReference type="PROSITE" id="PS52050">
    <property type="entry name" value="WYL"/>
    <property type="match status" value="1"/>
</dbReference>
<reference evidence="1 2" key="1">
    <citation type="submission" date="2014-10" db="EMBL/GenBank/DDBJ databases">
        <title>Genome sequence of Clostridium aceticum DSM 1496.</title>
        <authorList>
            <person name="Poehlein A."/>
            <person name="Schiel-Bengelsdorf B."/>
            <person name="Gottschalk G."/>
            <person name="Duerre P."/>
            <person name="Daniel R."/>
        </authorList>
    </citation>
    <scope>NUCLEOTIDE SEQUENCE [LARGE SCALE GENOMIC DNA]</scope>
    <source>
        <strain evidence="1 2">DSM 1496</strain>
    </source>
</reference>
<dbReference type="PATRIC" id="fig|84022.5.peg.1420"/>
<keyword evidence="2" id="KW-1185">Reference proteome</keyword>
<evidence type="ECO:0000313" key="2">
    <source>
        <dbReference type="Proteomes" id="UP000035704"/>
    </source>
</evidence>
<dbReference type="InterPro" id="IPR026881">
    <property type="entry name" value="WYL_dom"/>
</dbReference>
<dbReference type="SUPFAM" id="SSF46785">
    <property type="entry name" value="Winged helix' DNA-binding domain"/>
    <property type="match status" value="1"/>
</dbReference>
<dbReference type="Gene3D" id="1.10.10.10">
    <property type="entry name" value="Winged helix-like DNA-binding domain superfamily/Winged helix DNA-binding domain"/>
    <property type="match status" value="1"/>
</dbReference>
<proteinExistence type="predicted"/>
<dbReference type="GO" id="GO:0003700">
    <property type="term" value="F:DNA-binding transcription factor activity"/>
    <property type="evidence" value="ECO:0007669"/>
    <property type="project" value="InterPro"/>
</dbReference>
<dbReference type="PIRSF" id="PIRSF016838">
    <property type="entry name" value="PafC"/>
    <property type="match status" value="1"/>
</dbReference>
<organism evidence="1 2">
    <name type="scientific">Clostridium aceticum</name>
    <dbReference type="NCBI Taxonomy" id="84022"/>
    <lineage>
        <taxon>Bacteria</taxon>
        <taxon>Bacillati</taxon>
        <taxon>Bacillota</taxon>
        <taxon>Clostridia</taxon>
        <taxon>Eubacteriales</taxon>
        <taxon>Clostridiaceae</taxon>
        <taxon>Clostridium</taxon>
    </lineage>
</organism>
<dbReference type="OrthoDB" id="9815009at2"/>
<sequence length="310" mass="36234">MKIDRLMAILVTLLRRERVQAKELAEMFEVSVRTILRDIDALNSAGIPIVTYQGANGGIGIVEGYRLDRNLLTGEEMVTILTALKSLTANFSNSKHETLMEKFKNTLSTSQFQFLDYKTNQFFIDISPWREDKHSKKKKQDLYQAIEQCREVTFLYTDSKGIKTNRSIEPYSLVFKGQQWYLYGWCLKREAFRLFKLSRMKNIEISLKVFTPKEVSLEELPWHEKWLQPDQMLELQLLFDTSLENIIHEWFEDAITEYIEDGIIVKTSLPENKWLYGFLLSFGSSVEVISPPHIRNVLAEMAEGIYKKYS</sequence>
<dbReference type="InterPro" id="IPR036390">
    <property type="entry name" value="WH_DNA-bd_sf"/>
</dbReference>
<dbReference type="EMBL" id="CP009687">
    <property type="protein sequence ID" value="AKL94178.1"/>
    <property type="molecule type" value="Genomic_DNA"/>
</dbReference>
<dbReference type="InterPro" id="IPR036388">
    <property type="entry name" value="WH-like_DNA-bd_sf"/>
</dbReference>
<accession>A0A0D8IEH9</accession>
<dbReference type="PANTHER" id="PTHR34580:SF8">
    <property type="entry name" value="WYL DOMAIN-CONTAINING PROTEIN"/>
    <property type="match status" value="1"/>
</dbReference>
<dbReference type="KEGG" id="cace:CACET_c06680"/>
<dbReference type="Pfam" id="PF25583">
    <property type="entry name" value="WCX"/>
    <property type="match status" value="1"/>
</dbReference>